<evidence type="ECO:0000313" key="2">
    <source>
        <dbReference type="EMBL" id="KAH0600933.1"/>
    </source>
</evidence>
<protein>
    <submittedName>
        <fullName evidence="2">Uncharacterized protein</fullName>
    </submittedName>
</protein>
<proteinExistence type="predicted"/>
<feature type="compositionally biased region" description="Low complexity" evidence="1">
    <location>
        <begin position="1"/>
        <end position="30"/>
    </location>
</feature>
<dbReference type="EMBL" id="JACEFI010000002">
    <property type="protein sequence ID" value="KAH0600933.1"/>
    <property type="molecule type" value="Genomic_DNA"/>
</dbReference>
<gene>
    <name evidence="2" type="ORF">MHUMG1_01933</name>
</gene>
<evidence type="ECO:0000256" key="1">
    <source>
        <dbReference type="SAM" id="MobiDB-lite"/>
    </source>
</evidence>
<feature type="compositionally biased region" description="Polar residues" evidence="1">
    <location>
        <begin position="75"/>
        <end position="89"/>
    </location>
</feature>
<evidence type="ECO:0000313" key="3">
    <source>
        <dbReference type="Proteomes" id="UP000764110"/>
    </source>
</evidence>
<reference evidence="2 3" key="1">
    <citation type="submission" date="2020-07" db="EMBL/GenBank/DDBJ databases">
        <title>Metarhizium humberi genome.</title>
        <authorList>
            <person name="Lysoe E."/>
        </authorList>
    </citation>
    <scope>NUCLEOTIDE SEQUENCE [LARGE SCALE GENOMIC DNA]</scope>
    <source>
        <strain evidence="2 3">ESALQ1638</strain>
    </source>
</reference>
<sequence>MNRLPPSTTIATPSAPVAPSHPAAAAAKSPGRLHARAAAPQYSAFHPSCPLSGGAPPPRPAKHPAPCNPRPHLQQPANIGNISKSSSRQHFSRQPAPRESTLDATLIRRTPPLSSKEQGHTCTSAPA</sequence>
<name>A0A9P8SBV4_9HYPO</name>
<feature type="compositionally biased region" description="Polar residues" evidence="1">
    <location>
        <begin position="112"/>
        <end position="127"/>
    </location>
</feature>
<organism evidence="2 3">
    <name type="scientific">Metarhizium humberi</name>
    <dbReference type="NCBI Taxonomy" id="2596975"/>
    <lineage>
        <taxon>Eukaryota</taxon>
        <taxon>Fungi</taxon>
        <taxon>Dikarya</taxon>
        <taxon>Ascomycota</taxon>
        <taxon>Pezizomycotina</taxon>
        <taxon>Sordariomycetes</taxon>
        <taxon>Hypocreomycetidae</taxon>
        <taxon>Hypocreales</taxon>
        <taxon>Clavicipitaceae</taxon>
        <taxon>Metarhizium</taxon>
    </lineage>
</organism>
<dbReference type="Proteomes" id="UP000764110">
    <property type="component" value="Unassembled WGS sequence"/>
</dbReference>
<comment type="caution">
    <text evidence="2">The sequence shown here is derived from an EMBL/GenBank/DDBJ whole genome shotgun (WGS) entry which is preliminary data.</text>
</comment>
<accession>A0A9P8SBV4</accession>
<feature type="region of interest" description="Disordered" evidence="1">
    <location>
        <begin position="1"/>
        <end position="127"/>
    </location>
</feature>
<keyword evidence="3" id="KW-1185">Reference proteome</keyword>
<dbReference type="AlphaFoldDB" id="A0A9P8SBV4"/>